<protein>
    <submittedName>
        <fullName evidence="1">Uncharacterized protein</fullName>
    </submittedName>
</protein>
<accession>A0A8S5RMM0</accession>
<evidence type="ECO:0000313" key="1">
    <source>
        <dbReference type="EMBL" id="DAE32608.1"/>
    </source>
</evidence>
<sequence length="38" mass="4619">MIFRSIYKLNVVQRYSFLHKIDENENIFVLNFAKSNNL</sequence>
<proteinExistence type="predicted"/>
<name>A0A8S5RMM0_9VIRU</name>
<reference evidence="1" key="1">
    <citation type="journal article" date="2021" name="Proc. Natl. Acad. Sci. U.S.A.">
        <title>A Catalog of Tens of Thousands of Viruses from Human Metagenomes Reveals Hidden Associations with Chronic Diseases.</title>
        <authorList>
            <person name="Tisza M.J."/>
            <person name="Buck C.B."/>
        </authorList>
    </citation>
    <scope>NUCLEOTIDE SEQUENCE</scope>
    <source>
        <strain evidence="1">CtJpG3</strain>
    </source>
</reference>
<dbReference type="EMBL" id="BK059125">
    <property type="protein sequence ID" value="DAE32608.1"/>
    <property type="molecule type" value="Genomic_DNA"/>
</dbReference>
<organism evidence="1">
    <name type="scientific">virus sp. ctJpG3</name>
    <dbReference type="NCBI Taxonomy" id="2825812"/>
    <lineage>
        <taxon>Viruses</taxon>
    </lineage>
</organism>